<comment type="subcellular location">
    <subcellularLocation>
        <location evidence="1">Cytoplasm</location>
        <location evidence="1">Nucleoid</location>
    </subcellularLocation>
</comment>
<keyword evidence="3" id="KW-0963">Cytoplasm</keyword>
<evidence type="ECO:0000256" key="4">
    <source>
        <dbReference type="ARBA" id="ARBA00023125"/>
    </source>
</evidence>
<feature type="region of interest" description="Disordered" evidence="5">
    <location>
        <begin position="53"/>
        <end position="82"/>
    </location>
</feature>
<dbReference type="Pfam" id="PF00816">
    <property type="entry name" value="Histone_HNS"/>
    <property type="match status" value="1"/>
</dbReference>
<accession>A0A512L5J3</accession>
<dbReference type="RefSeq" id="WP_147071132.1">
    <property type="nucleotide sequence ID" value="NZ_AP021884.1"/>
</dbReference>
<reference evidence="7 8" key="1">
    <citation type="submission" date="2019-07" db="EMBL/GenBank/DDBJ databases">
        <title>Whole genome shotgun sequence of Thiobacillus plumbophilus NBRC 107929.</title>
        <authorList>
            <person name="Hosoyama A."/>
            <person name="Uohara A."/>
            <person name="Ohji S."/>
            <person name="Ichikawa N."/>
        </authorList>
    </citation>
    <scope>NUCLEOTIDE SEQUENCE [LARGE SCALE GENOMIC DNA]</scope>
    <source>
        <strain evidence="7 8">NBRC 107929</strain>
    </source>
</reference>
<evidence type="ECO:0000313" key="8">
    <source>
        <dbReference type="Proteomes" id="UP000321337"/>
    </source>
</evidence>
<dbReference type="Gene3D" id="4.10.430.10">
    <property type="entry name" value="Histone-like protein H-NS, C-terminal domain"/>
    <property type="match status" value="1"/>
</dbReference>
<dbReference type="PANTHER" id="PTHR38097">
    <property type="match status" value="1"/>
</dbReference>
<name>A0A512L5J3_9PROT</name>
<comment type="caution">
    <text evidence="7">The sequence shown here is derived from an EMBL/GenBank/DDBJ whole genome shotgun (WGS) entry which is preliminary data.</text>
</comment>
<proteinExistence type="inferred from homology"/>
<feature type="domain" description="DNA-binding protein H-NS-like C-terminal" evidence="6">
    <location>
        <begin position="59"/>
        <end position="104"/>
    </location>
</feature>
<dbReference type="SUPFAM" id="SSF81273">
    <property type="entry name" value="H-NS histone-like proteins"/>
    <property type="match status" value="1"/>
</dbReference>
<evidence type="ECO:0000256" key="1">
    <source>
        <dbReference type="ARBA" id="ARBA00004453"/>
    </source>
</evidence>
<dbReference type="EMBL" id="BKAD01000008">
    <property type="protein sequence ID" value="GEP29722.1"/>
    <property type="molecule type" value="Genomic_DNA"/>
</dbReference>
<sequence>MTTYKEMKIRIAKLEQEAEALRKAELVTVIADIKARMAEYGITSKDLGVIKNKTKKQPGHASGTAGPVARYRNDEGKTWSGRGRKPKWVIEALAAGKTLEDLGYFIG</sequence>
<comment type="similarity">
    <text evidence="2">Belongs to the histone-like protein H-NS family.</text>
</comment>
<dbReference type="InterPro" id="IPR027444">
    <property type="entry name" value="H-NS_C_dom"/>
</dbReference>
<evidence type="ECO:0000313" key="7">
    <source>
        <dbReference type="EMBL" id="GEP29722.1"/>
    </source>
</evidence>
<protein>
    <submittedName>
        <fullName evidence="7">H-NS histone</fullName>
    </submittedName>
</protein>
<dbReference type="GO" id="GO:0003677">
    <property type="term" value="F:DNA binding"/>
    <property type="evidence" value="ECO:0007669"/>
    <property type="project" value="UniProtKB-KW"/>
</dbReference>
<dbReference type="PANTHER" id="PTHR38097:SF2">
    <property type="entry name" value="DNA-BINDING PROTEIN STPA"/>
    <property type="match status" value="1"/>
</dbReference>
<dbReference type="InterPro" id="IPR037150">
    <property type="entry name" value="H-NS_C_dom_sf"/>
</dbReference>
<evidence type="ECO:0000256" key="5">
    <source>
        <dbReference type="SAM" id="MobiDB-lite"/>
    </source>
</evidence>
<organism evidence="7 8">
    <name type="scientific">Sulfuriferula plumbiphila</name>
    <dbReference type="NCBI Taxonomy" id="171865"/>
    <lineage>
        <taxon>Bacteria</taxon>
        <taxon>Pseudomonadati</taxon>
        <taxon>Pseudomonadota</taxon>
        <taxon>Betaproteobacteria</taxon>
        <taxon>Nitrosomonadales</taxon>
        <taxon>Sulfuricellaceae</taxon>
        <taxon>Sulfuriferula</taxon>
    </lineage>
</organism>
<dbReference type="SMART" id="SM00528">
    <property type="entry name" value="HNS"/>
    <property type="match status" value="1"/>
</dbReference>
<evidence type="ECO:0000256" key="2">
    <source>
        <dbReference type="ARBA" id="ARBA00010610"/>
    </source>
</evidence>
<dbReference type="AlphaFoldDB" id="A0A512L5J3"/>
<evidence type="ECO:0000259" key="6">
    <source>
        <dbReference type="SMART" id="SM00528"/>
    </source>
</evidence>
<keyword evidence="4" id="KW-0238">DNA-binding</keyword>
<dbReference type="OrthoDB" id="5297879at2"/>
<dbReference type="Proteomes" id="UP000321337">
    <property type="component" value="Unassembled WGS sequence"/>
</dbReference>
<gene>
    <name evidence="7" type="ORF">TPL01_08600</name>
</gene>
<keyword evidence="8" id="KW-1185">Reference proteome</keyword>
<dbReference type="GO" id="GO:0009295">
    <property type="term" value="C:nucleoid"/>
    <property type="evidence" value="ECO:0007669"/>
    <property type="project" value="UniProtKB-SubCell"/>
</dbReference>
<evidence type="ECO:0000256" key="3">
    <source>
        <dbReference type="ARBA" id="ARBA00022490"/>
    </source>
</evidence>